<sequence>MSQALPFPSVIVMTAGGANPQVMINALKTHWPDLHIIEEQPESKKAVLQRRAKRLGWLTAVGQLATMIASRFGKNVAARRTKNILATYGQSAAVDPSIPIHHVESLNGSECHALIAKLRPKVFFTISCRLLSKDTLAACPCQIINFHAGINPTYRGQMGGYWALVENDAENFGATIHLVDAGTDTGGTLYEKRITPGKGDFIATYPMLMTAASTDMAINAVRDVLAGSIAVRKQSGRSVLRFPPPIWTWLWNGLTKGIW</sequence>
<accession>A0ABT9PQJ2</accession>
<dbReference type="Gene3D" id="3.40.50.170">
    <property type="entry name" value="Formyl transferase, N-terminal domain"/>
    <property type="match status" value="1"/>
</dbReference>
<reference evidence="2 3" key="1">
    <citation type="submission" date="2023-07" db="EMBL/GenBank/DDBJ databases">
        <title>Sorghum-associated microbial communities from plants grown in Nebraska, USA.</title>
        <authorList>
            <person name="Schachtman D."/>
        </authorList>
    </citation>
    <scope>NUCLEOTIDE SEQUENCE [LARGE SCALE GENOMIC DNA]</scope>
    <source>
        <strain evidence="2 3">DS1307</strain>
    </source>
</reference>
<evidence type="ECO:0000313" key="2">
    <source>
        <dbReference type="EMBL" id="MDP9836740.1"/>
    </source>
</evidence>
<dbReference type="Pfam" id="PF00551">
    <property type="entry name" value="Formyl_trans_N"/>
    <property type="match status" value="1"/>
</dbReference>
<evidence type="ECO:0000259" key="1">
    <source>
        <dbReference type="Pfam" id="PF00551"/>
    </source>
</evidence>
<dbReference type="InterPro" id="IPR036477">
    <property type="entry name" value="Formyl_transf_N_sf"/>
</dbReference>
<keyword evidence="3" id="KW-1185">Reference proteome</keyword>
<dbReference type="EMBL" id="JAUSRF010000004">
    <property type="protein sequence ID" value="MDP9836740.1"/>
    <property type="molecule type" value="Genomic_DNA"/>
</dbReference>
<dbReference type="InterPro" id="IPR002376">
    <property type="entry name" value="Formyl_transf_N"/>
</dbReference>
<dbReference type="RefSeq" id="WP_306832767.1">
    <property type="nucleotide sequence ID" value="NZ_JAUSRF010000004.1"/>
</dbReference>
<dbReference type="CDD" id="cd08653">
    <property type="entry name" value="FMT_core_like_3"/>
    <property type="match status" value="1"/>
</dbReference>
<proteinExistence type="predicted"/>
<gene>
    <name evidence="2" type="ORF">J2T09_001485</name>
</gene>
<dbReference type="Proteomes" id="UP001241472">
    <property type="component" value="Unassembled WGS sequence"/>
</dbReference>
<protein>
    <submittedName>
        <fullName evidence="2">Folate-dependent phosphoribosylglycinamide formyltransferase PurN</fullName>
    </submittedName>
</protein>
<name>A0ABT9PQJ2_9HYPH</name>
<evidence type="ECO:0000313" key="3">
    <source>
        <dbReference type="Proteomes" id="UP001241472"/>
    </source>
</evidence>
<feature type="domain" description="Formyl transferase N-terminal" evidence="1">
    <location>
        <begin position="105"/>
        <end position="194"/>
    </location>
</feature>
<organism evidence="2 3">
    <name type="scientific">Neorhizobium huautlense</name>
    <dbReference type="NCBI Taxonomy" id="67774"/>
    <lineage>
        <taxon>Bacteria</taxon>
        <taxon>Pseudomonadati</taxon>
        <taxon>Pseudomonadota</taxon>
        <taxon>Alphaproteobacteria</taxon>
        <taxon>Hyphomicrobiales</taxon>
        <taxon>Rhizobiaceae</taxon>
        <taxon>Rhizobium/Agrobacterium group</taxon>
        <taxon>Neorhizobium</taxon>
    </lineage>
</organism>
<comment type="caution">
    <text evidence="2">The sequence shown here is derived from an EMBL/GenBank/DDBJ whole genome shotgun (WGS) entry which is preliminary data.</text>
</comment>
<dbReference type="SUPFAM" id="SSF53328">
    <property type="entry name" value="Formyltransferase"/>
    <property type="match status" value="1"/>
</dbReference>